<evidence type="ECO:0000313" key="1">
    <source>
        <dbReference type="EMBL" id="AXK38929.1"/>
    </source>
</evidence>
<reference evidence="1 2" key="1">
    <citation type="submission" date="2018-07" db="EMBL/GenBank/DDBJ databases">
        <title>Crenobacter cavernae sp. nov., isolated from a karst cave.</title>
        <authorList>
            <person name="Zhu H."/>
        </authorList>
    </citation>
    <scope>NUCLEOTIDE SEQUENCE [LARGE SCALE GENOMIC DNA]</scope>
    <source>
        <strain evidence="1 2">K1W11S-77</strain>
    </source>
</reference>
<proteinExistence type="predicted"/>
<evidence type="ECO:0000313" key="2">
    <source>
        <dbReference type="Proteomes" id="UP000254537"/>
    </source>
</evidence>
<dbReference type="EMBL" id="CP031337">
    <property type="protein sequence ID" value="AXK38929.1"/>
    <property type="molecule type" value="Genomic_DNA"/>
</dbReference>
<dbReference type="Gene3D" id="3.10.129.10">
    <property type="entry name" value="Hotdog Thioesterase"/>
    <property type="match status" value="1"/>
</dbReference>
<dbReference type="InterPro" id="IPR029069">
    <property type="entry name" value="HotDog_dom_sf"/>
</dbReference>
<organism evidence="1 2">
    <name type="scientific">Crenobacter cavernae</name>
    <dbReference type="NCBI Taxonomy" id="2290923"/>
    <lineage>
        <taxon>Bacteria</taxon>
        <taxon>Pseudomonadati</taxon>
        <taxon>Pseudomonadota</taxon>
        <taxon>Betaproteobacteria</taxon>
        <taxon>Neisseriales</taxon>
        <taxon>Neisseriaceae</taxon>
        <taxon>Crenobacter</taxon>
    </lineage>
</organism>
<dbReference type="RefSeq" id="WP_115432864.1">
    <property type="nucleotide sequence ID" value="NZ_CP031337.1"/>
</dbReference>
<dbReference type="Proteomes" id="UP000254537">
    <property type="component" value="Chromosome"/>
</dbReference>
<dbReference type="InterPro" id="IPR016776">
    <property type="entry name" value="ApeP-like_dehydratase"/>
</dbReference>
<dbReference type="SUPFAM" id="SSF54637">
    <property type="entry name" value="Thioesterase/thiol ester dehydrase-isomerase"/>
    <property type="match status" value="1"/>
</dbReference>
<accession>A0A345Y4S7</accession>
<dbReference type="KEGG" id="ccah:DWG20_05490"/>
<dbReference type="AlphaFoldDB" id="A0A345Y4S7"/>
<dbReference type="Pfam" id="PF22817">
    <property type="entry name" value="ApeP-like"/>
    <property type="match status" value="1"/>
</dbReference>
<protein>
    <submittedName>
        <fullName evidence="1">3-hydroxylacyl-ACP dehydratase</fullName>
    </submittedName>
</protein>
<sequence>MRLKPIGKADIARLIPHQGAMCLLAGVSHWDEDRIGCHADSHRDPDNPLRQQGRLGAACAIEYAAQAMALHGALLAGYEEAPRAGYLTSVREVRLAVATLDEVAADLEIEVERLMGDENNVMYRFTVSAAGQELACGRAAVRLDAARHLDDEGAQA</sequence>
<gene>
    <name evidence="1" type="ORF">DWG20_05490</name>
</gene>
<dbReference type="OrthoDB" id="9800188at2"/>
<name>A0A345Y4S7_9NEIS</name>